<keyword evidence="1" id="KW-0472">Membrane</keyword>
<organism evidence="2">
    <name type="scientific">marine metagenome</name>
    <dbReference type="NCBI Taxonomy" id="408172"/>
    <lineage>
        <taxon>unclassified sequences</taxon>
        <taxon>metagenomes</taxon>
        <taxon>ecological metagenomes</taxon>
    </lineage>
</organism>
<keyword evidence="1" id="KW-0812">Transmembrane</keyword>
<accession>A0A381VSH8</accession>
<proteinExistence type="predicted"/>
<reference evidence="2" key="1">
    <citation type="submission" date="2018-05" db="EMBL/GenBank/DDBJ databases">
        <authorList>
            <person name="Lanie J.A."/>
            <person name="Ng W.-L."/>
            <person name="Kazmierczak K.M."/>
            <person name="Andrzejewski T.M."/>
            <person name="Davidsen T.M."/>
            <person name="Wayne K.J."/>
            <person name="Tettelin H."/>
            <person name="Glass J.I."/>
            <person name="Rusch D."/>
            <person name="Podicherti R."/>
            <person name="Tsui H.-C.T."/>
            <person name="Winkler M.E."/>
        </authorList>
    </citation>
    <scope>NUCLEOTIDE SEQUENCE</scope>
</reference>
<evidence type="ECO:0000256" key="1">
    <source>
        <dbReference type="SAM" id="Phobius"/>
    </source>
</evidence>
<keyword evidence="1" id="KW-1133">Transmembrane helix</keyword>
<evidence type="ECO:0000313" key="2">
    <source>
        <dbReference type="EMBL" id="SVA42597.1"/>
    </source>
</evidence>
<name>A0A381VSH8_9ZZZZ</name>
<dbReference type="AlphaFoldDB" id="A0A381VSH8"/>
<dbReference type="EMBL" id="UINC01009500">
    <property type="protein sequence ID" value="SVA42597.1"/>
    <property type="molecule type" value="Genomic_DNA"/>
</dbReference>
<sequence length="30" mass="3616">MKQLLFIIALIETALIIYYWPVISEWLSTF</sequence>
<feature type="transmembrane region" description="Helical" evidence="1">
    <location>
        <begin position="5"/>
        <end position="23"/>
    </location>
</feature>
<protein>
    <submittedName>
        <fullName evidence="2">Uncharacterized protein</fullName>
    </submittedName>
</protein>
<gene>
    <name evidence="2" type="ORF">METZ01_LOCUS95451</name>
</gene>